<evidence type="ECO:0000313" key="3">
    <source>
        <dbReference type="EMBL" id="BBG30047.1"/>
    </source>
</evidence>
<dbReference type="STRING" id="1123510.GCA_000620025_00280"/>
<protein>
    <submittedName>
        <fullName evidence="3">Excinuclease ABC, C subunit</fullName>
    </submittedName>
</protein>
<dbReference type="InterPro" id="IPR000305">
    <property type="entry name" value="GIY-YIG_endonuc"/>
</dbReference>
<dbReference type="EMBL" id="AP018933">
    <property type="protein sequence ID" value="BBG30047.1"/>
    <property type="molecule type" value="Genomic_DNA"/>
</dbReference>
<accession>A0A348HEJ5</accession>
<name>A0A348HEJ5_9GAMM</name>
<proteinExistence type="inferred from homology"/>
<feature type="domain" description="GIY-YIG" evidence="2">
    <location>
        <begin position="4"/>
        <end position="81"/>
    </location>
</feature>
<reference evidence="3 4" key="1">
    <citation type="submission" date="2018-09" db="EMBL/GenBank/DDBJ databases">
        <title>Zymobacter palmae IAM14233 (=T109) whole genome analysis.</title>
        <authorList>
            <person name="Yanase H."/>
        </authorList>
    </citation>
    <scope>NUCLEOTIDE SEQUENCE [LARGE SCALE GENOMIC DNA]</scope>
    <source>
        <strain evidence="3 4">IAM14233</strain>
    </source>
</reference>
<evidence type="ECO:0000259" key="2">
    <source>
        <dbReference type="PROSITE" id="PS50164"/>
    </source>
</evidence>
<evidence type="ECO:0000313" key="4">
    <source>
        <dbReference type="Proteomes" id="UP000267342"/>
    </source>
</evidence>
<dbReference type="InterPro" id="IPR035901">
    <property type="entry name" value="GIY-YIG_endonuc_sf"/>
</dbReference>
<dbReference type="Pfam" id="PF01541">
    <property type="entry name" value="GIY-YIG"/>
    <property type="match status" value="1"/>
</dbReference>
<dbReference type="SUPFAM" id="SSF82771">
    <property type="entry name" value="GIY-YIG endonuclease"/>
    <property type="match status" value="1"/>
</dbReference>
<dbReference type="PANTHER" id="PTHR34477:SF1">
    <property type="entry name" value="UPF0213 PROTEIN YHBQ"/>
    <property type="match status" value="1"/>
</dbReference>
<keyword evidence="4" id="KW-1185">Reference proteome</keyword>
<gene>
    <name evidence="3" type="ORF">ZBT109_1287</name>
</gene>
<dbReference type="Gene3D" id="3.40.1440.10">
    <property type="entry name" value="GIY-YIG endonuclease"/>
    <property type="match status" value="1"/>
</dbReference>
<sequence>MTERVWWLYILETVHGQLYTGITTDIERRLKEHTAGAPRGARALRGKAPLQLRYHCRVGEKRRALRAEYAVKRLSRARKLDLVEGVLAFDALLIDR</sequence>
<dbReference type="Proteomes" id="UP000267342">
    <property type="component" value="Chromosome"/>
</dbReference>
<dbReference type="PANTHER" id="PTHR34477">
    <property type="entry name" value="UPF0213 PROTEIN YHBQ"/>
    <property type="match status" value="1"/>
</dbReference>
<dbReference type="RefSeq" id="WP_027705659.1">
    <property type="nucleotide sequence ID" value="NZ_AP018933.1"/>
</dbReference>
<organism evidence="3 4">
    <name type="scientific">Zymobacter palmae</name>
    <dbReference type="NCBI Taxonomy" id="33074"/>
    <lineage>
        <taxon>Bacteria</taxon>
        <taxon>Pseudomonadati</taxon>
        <taxon>Pseudomonadota</taxon>
        <taxon>Gammaproteobacteria</taxon>
        <taxon>Oceanospirillales</taxon>
        <taxon>Halomonadaceae</taxon>
        <taxon>Zymobacter group</taxon>
        <taxon>Zymobacter</taxon>
    </lineage>
</organism>
<dbReference type="AlphaFoldDB" id="A0A348HEJ5"/>
<dbReference type="OrthoDB" id="9797095at2"/>
<dbReference type="KEGG" id="zpl:ZBT109_1287"/>
<dbReference type="CDD" id="cd10456">
    <property type="entry name" value="GIY-YIG_UPF0213"/>
    <property type="match status" value="1"/>
</dbReference>
<dbReference type="PROSITE" id="PS50164">
    <property type="entry name" value="GIY_YIG"/>
    <property type="match status" value="1"/>
</dbReference>
<evidence type="ECO:0000256" key="1">
    <source>
        <dbReference type="ARBA" id="ARBA00007435"/>
    </source>
</evidence>
<comment type="similarity">
    <text evidence="1">Belongs to the UPF0213 family.</text>
</comment>
<dbReference type="InterPro" id="IPR050190">
    <property type="entry name" value="UPF0213_domain"/>
</dbReference>